<dbReference type="EMBL" id="JBHSQB010000009">
    <property type="protein sequence ID" value="MFC6097333.1"/>
    <property type="molecule type" value="Genomic_DNA"/>
</dbReference>
<dbReference type="NCBIfam" id="NF010068">
    <property type="entry name" value="PRK13548.1"/>
    <property type="match status" value="1"/>
</dbReference>
<dbReference type="SMART" id="SM00382">
    <property type="entry name" value="AAA"/>
    <property type="match status" value="1"/>
</dbReference>
<organism evidence="7 8">
    <name type="scientific">Flavobacterium qiangtangense</name>
    <dbReference type="NCBI Taxonomy" id="1442595"/>
    <lineage>
        <taxon>Bacteria</taxon>
        <taxon>Pseudomonadati</taxon>
        <taxon>Bacteroidota</taxon>
        <taxon>Flavobacteriia</taxon>
        <taxon>Flavobacteriales</taxon>
        <taxon>Flavobacteriaceae</taxon>
        <taxon>Flavobacterium</taxon>
    </lineage>
</organism>
<dbReference type="PROSITE" id="PS50893">
    <property type="entry name" value="ABC_TRANSPORTER_2"/>
    <property type="match status" value="1"/>
</dbReference>
<dbReference type="InterPro" id="IPR003439">
    <property type="entry name" value="ABC_transporter-like_ATP-bd"/>
</dbReference>
<protein>
    <submittedName>
        <fullName evidence="7">Heme ABC transporter ATP-binding protein</fullName>
    </submittedName>
</protein>
<comment type="caution">
    <text evidence="7">The sequence shown here is derived from an EMBL/GenBank/DDBJ whole genome shotgun (WGS) entry which is preliminary data.</text>
</comment>
<dbReference type="PANTHER" id="PTHR42794">
    <property type="entry name" value="HEMIN IMPORT ATP-BINDING PROTEIN HMUV"/>
    <property type="match status" value="1"/>
</dbReference>
<accession>A0ABW1PNW1</accession>
<dbReference type="CDD" id="cd03214">
    <property type="entry name" value="ABC_Iron-Siderophores_B12_Hemin"/>
    <property type="match status" value="1"/>
</dbReference>
<evidence type="ECO:0000313" key="7">
    <source>
        <dbReference type="EMBL" id="MFC6097333.1"/>
    </source>
</evidence>
<dbReference type="InterPro" id="IPR027417">
    <property type="entry name" value="P-loop_NTPase"/>
</dbReference>
<evidence type="ECO:0000256" key="2">
    <source>
        <dbReference type="ARBA" id="ARBA00022741"/>
    </source>
</evidence>
<keyword evidence="2" id="KW-0547">Nucleotide-binding</keyword>
<gene>
    <name evidence="7" type="ORF">ACFPVY_11825</name>
</gene>
<evidence type="ECO:0000256" key="3">
    <source>
        <dbReference type="ARBA" id="ARBA00022840"/>
    </source>
</evidence>
<evidence type="ECO:0000313" key="8">
    <source>
        <dbReference type="Proteomes" id="UP001596287"/>
    </source>
</evidence>
<dbReference type="Gene3D" id="3.40.50.300">
    <property type="entry name" value="P-loop containing nucleotide triphosphate hydrolases"/>
    <property type="match status" value="1"/>
</dbReference>
<reference evidence="8" key="1">
    <citation type="journal article" date="2019" name="Int. J. Syst. Evol. Microbiol.">
        <title>The Global Catalogue of Microorganisms (GCM) 10K type strain sequencing project: providing services to taxonomists for standard genome sequencing and annotation.</title>
        <authorList>
            <consortium name="The Broad Institute Genomics Platform"/>
            <consortium name="The Broad Institute Genome Sequencing Center for Infectious Disease"/>
            <person name="Wu L."/>
            <person name="Ma J."/>
        </authorList>
    </citation>
    <scope>NUCLEOTIDE SEQUENCE [LARGE SCALE GENOMIC DNA]</scope>
    <source>
        <strain evidence="8">CCUG 49679</strain>
    </source>
</reference>
<sequence length="258" mass="29210">MLEACKISYSHKKISILENIDVTINYGELLVIVGPNGAGKSTLLSMLANEMKHNDEPIVFKKKTFEAWDQKELPLHKAKFSQQNSSDIPLTVMDVVMMGRYPYFNSIPHQSDIDAVLKSMAETDVVAFKDRDYNTLSGGERQRVHLARVLTQLENDVAHKLVFMDEPLNNLDVLHQHRILHTVKNFTERGNTAVVVLHDLNLAAQFADSVLLMQKGKIVNHDKPEKVFTKEIISKVYNFPCTICLNPVNQNPLIIFGT</sequence>
<evidence type="ECO:0000256" key="1">
    <source>
        <dbReference type="ARBA" id="ARBA00022448"/>
    </source>
</evidence>
<dbReference type="Proteomes" id="UP001596287">
    <property type="component" value="Unassembled WGS sequence"/>
</dbReference>
<dbReference type="GO" id="GO:0005524">
    <property type="term" value="F:ATP binding"/>
    <property type="evidence" value="ECO:0007669"/>
    <property type="project" value="UniProtKB-KW"/>
</dbReference>
<dbReference type="RefSeq" id="WP_379792268.1">
    <property type="nucleotide sequence ID" value="NZ_JBHSQB010000009.1"/>
</dbReference>
<keyword evidence="4" id="KW-1278">Translocase</keyword>
<dbReference type="PANTHER" id="PTHR42794:SF1">
    <property type="entry name" value="HEMIN IMPORT ATP-BINDING PROTEIN HMUV"/>
    <property type="match status" value="1"/>
</dbReference>
<feature type="domain" description="ABC transporter" evidence="6">
    <location>
        <begin position="2"/>
        <end position="240"/>
    </location>
</feature>
<keyword evidence="1" id="KW-0813">Transport</keyword>
<proteinExistence type="predicted"/>
<dbReference type="InterPro" id="IPR003593">
    <property type="entry name" value="AAA+_ATPase"/>
</dbReference>
<name>A0ABW1PNW1_9FLAO</name>
<comment type="function">
    <text evidence="5">Part of the ABC transporter complex HmuTUV involved in hemin import. Responsible for energy coupling to the transport system.</text>
</comment>
<evidence type="ECO:0000259" key="6">
    <source>
        <dbReference type="PROSITE" id="PS50893"/>
    </source>
</evidence>
<evidence type="ECO:0000256" key="4">
    <source>
        <dbReference type="ARBA" id="ARBA00022967"/>
    </source>
</evidence>
<evidence type="ECO:0000256" key="5">
    <source>
        <dbReference type="ARBA" id="ARBA00037066"/>
    </source>
</evidence>
<keyword evidence="3 7" id="KW-0067">ATP-binding</keyword>
<dbReference type="SUPFAM" id="SSF52540">
    <property type="entry name" value="P-loop containing nucleoside triphosphate hydrolases"/>
    <property type="match status" value="1"/>
</dbReference>
<keyword evidence="8" id="KW-1185">Reference proteome</keyword>
<dbReference type="Pfam" id="PF00005">
    <property type="entry name" value="ABC_tran"/>
    <property type="match status" value="1"/>
</dbReference>